<feature type="transmembrane region" description="Helical" evidence="1">
    <location>
        <begin position="332"/>
        <end position="363"/>
    </location>
</feature>
<keyword evidence="1" id="KW-0812">Transmembrane</keyword>
<feature type="transmembrane region" description="Helical" evidence="1">
    <location>
        <begin position="54"/>
        <end position="70"/>
    </location>
</feature>
<name>A0A653A5I4_9BACT</name>
<dbReference type="AlphaFoldDB" id="A0A653A5I4"/>
<sequence length="373" mass="42901">MKKITIILLYFFTLCPFLFPIGGLSTDLQPYALVFAIFYLFFFFFNLKFNRSVLLWLGFYLLYSLLIGLISDSDIFTISKCFYSYFSLSVISLALYNLLLNTEGINETYVKVILILWLVVGFIQMFLNIEFGSQIVSGSRTTSERGVYSLASEPSFFGVQCFYFLFLVQTFTRKKDRILFTLIVTFMAVFLAQSFTGLMFILAFFIPYYLDLSISKKINIKTHLLILTVVIGSGYFFYKYLIDKRIGQLFLILRNDSTVGLLDDSSASIRYNNILEPLEQSINNNLFPFGFTERIGSLFGSILYELGFLGIPLIILITYSFVSFFSSTISRIIAFVLIFIVFFSTVQLSNPMIAFVIALSLFYNKNYGVFKKN</sequence>
<reference evidence="2" key="1">
    <citation type="submission" date="2018-07" db="EMBL/GenBank/DDBJ databases">
        <authorList>
            <consortium name="Genoscope - CEA"/>
            <person name="William W."/>
        </authorList>
    </citation>
    <scope>NUCLEOTIDE SEQUENCE</scope>
    <source>
        <strain evidence="2">IK1</strain>
    </source>
</reference>
<feature type="transmembrane region" description="Helical" evidence="1">
    <location>
        <begin position="30"/>
        <end position="47"/>
    </location>
</feature>
<evidence type="ECO:0008006" key="3">
    <source>
        <dbReference type="Google" id="ProtNLM"/>
    </source>
</evidence>
<evidence type="ECO:0000313" key="2">
    <source>
        <dbReference type="EMBL" id="VBB43277.1"/>
    </source>
</evidence>
<feature type="transmembrane region" description="Helical" evidence="1">
    <location>
        <begin position="178"/>
        <end position="206"/>
    </location>
</feature>
<gene>
    <name evidence="2" type="ORF">TRIP_D120002</name>
</gene>
<feature type="transmembrane region" description="Helical" evidence="1">
    <location>
        <begin position="147"/>
        <end position="166"/>
    </location>
</feature>
<feature type="transmembrane region" description="Helical" evidence="1">
    <location>
        <begin position="218"/>
        <end position="238"/>
    </location>
</feature>
<feature type="transmembrane region" description="Helical" evidence="1">
    <location>
        <begin position="82"/>
        <end position="100"/>
    </location>
</feature>
<accession>A0A653A5I4</accession>
<dbReference type="EMBL" id="UPXZ01000004">
    <property type="protein sequence ID" value="VBB43277.1"/>
    <property type="molecule type" value="Genomic_DNA"/>
</dbReference>
<proteinExistence type="predicted"/>
<keyword evidence="1" id="KW-0472">Membrane</keyword>
<evidence type="ECO:0000256" key="1">
    <source>
        <dbReference type="SAM" id="Phobius"/>
    </source>
</evidence>
<feature type="transmembrane region" description="Helical" evidence="1">
    <location>
        <begin position="302"/>
        <end position="326"/>
    </location>
</feature>
<protein>
    <recommendedName>
        <fullName evidence="3">O-antigen polymerase</fullName>
    </recommendedName>
</protein>
<keyword evidence="1" id="KW-1133">Transmembrane helix</keyword>
<organism evidence="2">
    <name type="scientific">uncultured Paludibacter sp</name>
    <dbReference type="NCBI Taxonomy" id="497635"/>
    <lineage>
        <taxon>Bacteria</taxon>
        <taxon>Pseudomonadati</taxon>
        <taxon>Bacteroidota</taxon>
        <taxon>Bacteroidia</taxon>
        <taxon>Bacteroidales</taxon>
        <taxon>Paludibacteraceae</taxon>
        <taxon>Paludibacter</taxon>
        <taxon>environmental samples</taxon>
    </lineage>
</organism>
<feature type="transmembrane region" description="Helical" evidence="1">
    <location>
        <begin position="109"/>
        <end position="127"/>
    </location>
</feature>